<feature type="domain" description="DJ-1/PfpI" evidence="2">
    <location>
        <begin position="97"/>
        <end position="258"/>
    </location>
</feature>
<dbReference type="EMBL" id="CM000913">
    <property type="protein sequence ID" value="EFG10292.1"/>
    <property type="molecule type" value="Genomic_DNA"/>
</dbReference>
<sequence length="309" mass="32017">MRPHTPCPGARAPGDALPAWASGRPRSGRTPPATALPGGARRSAGGSAATRRAALTLRSVQVGPDHPAPRPGQNGAGPLCPAVPLNSLIPSKGHVMQIAVLLYDRFTTLDAIGPYELLGRAPGVETVFVARRPGPVRGDQGSVALVADAALAEVTAPDIVLVPGGPGSREVMRDEEILDWVRTADAATTWTTSVCTGSHILAAAGLLAGRRATSYWPTLDELVPFGAEPTGERVVFDGKYVTAAGVSSGIDMALHLLARIGGDELAQQMQLLTEYDPQPPYDAGSPDRAPAAVVARVRAGWAETDRTGS</sequence>
<accession>E2PYB6</accession>
<name>E2PYB6_STRCL</name>
<proteinExistence type="predicted"/>
<evidence type="ECO:0000259" key="2">
    <source>
        <dbReference type="Pfam" id="PF01965"/>
    </source>
</evidence>
<feature type="compositionally biased region" description="Low complexity" evidence="1">
    <location>
        <begin position="38"/>
        <end position="50"/>
    </location>
</feature>
<evidence type="ECO:0000313" key="3">
    <source>
        <dbReference type="EMBL" id="EFG10292.1"/>
    </source>
</evidence>
<organism evidence="3 4">
    <name type="scientific">Streptomyces clavuligerus</name>
    <dbReference type="NCBI Taxonomy" id="1901"/>
    <lineage>
        <taxon>Bacteria</taxon>
        <taxon>Bacillati</taxon>
        <taxon>Actinomycetota</taxon>
        <taxon>Actinomycetes</taxon>
        <taxon>Kitasatosporales</taxon>
        <taxon>Streptomycetaceae</taxon>
        <taxon>Streptomyces</taxon>
    </lineage>
</organism>
<dbReference type="STRING" id="1901.BB341_02890"/>
<dbReference type="CDD" id="cd03139">
    <property type="entry name" value="GATase1_PfpI_2"/>
    <property type="match status" value="1"/>
</dbReference>
<dbReference type="PANTHER" id="PTHR43130">
    <property type="entry name" value="ARAC-FAMILY TRANSCRIPTIONAL REGULATOR"/>
    <property type="match status" value="1"/>
</dbReference>
<dbReference type="InterPro" id="IPR002818">
    <property type="entry name" value="DJ-1/PfpI"/>
</dbReference>
<dbReference type="GO" id="GO:0006355">
    <property type="term" value="P:regulation of DNA-templated transcription"/>
    <property type="evidence" value="ECO:0007669"/>
    <property type="project" value="TreeGrafter"/>
</dbReference>
<dbReference type="AlphaFoldDB" id="E2PYB6"/>
<gene>
    <name evidence="3" type="primary">thiJ</name>
    <name evidence="3" type="ORF">SCLAV_5220</name>
</gene>
<reference evidence="3 4" key="1">
    <citation type="journal article" date="2010" name="Genome Biol. Evol.">
        <title>The sequence of a 1.8-mb bacterial linear plasmid reveals a rich evolutionary reservoir of secondary metabolic pathways.</title>
        <authorList>
            <person name="Medema M.H."/>
            <person name="Trefzer A."/>
            <person name="Kovalchuk A."/>
            <person name="van den Berg M."/>
            <person name="Mueller U."/>
            <person name="Heijne W."/>
            <person name="Wu L."/>
            <person name="Alam M.T."/>
            <person name="Ronning C.M."/>
            <person name="Nierman W.C."/>
            <person name="Bovenberg R.A.L."/>
            <person name="Breitling R."/>
            <person name="Takano E."/>
        </authorList>
    </citation>
    <scope>NUCLEOTIDE SEQUENCE [LARGE SCALE GENOMIC DNA]</scope>
    <source>
        <strain evidence="4">ATCC 27064 / DSM 738 / JCM 4710 / NBRC 13307 / NCIMB 12785 / NRRL 3585 / VKM Ac-602</strain>
    </source>
</reference>
<keyword evidence="4" id="KW-1185">Reference proteome</keyword>
<dbReference type="Pfam" id="PF01965">
    <property type="entry name" value="DJ-1_PfpI"/>
    <property type="match status" value="1"/>
</dbReference>
<dbReference type="SUPFAM" id="SSF52317">
    <property type="entry name" value="Class I glutamine amidotransferase-like"/>
    <property type="match status" value="1"/>
</dbReference>
<dbReference type="Gene3D" id="3.40.50.880">
    <property type="match status" value="1"/>
</dbReference>
<dbReference type="PANTHER" id="PTHR43130:SF2">
    <property type="entry name" value="DJ-1_PFPI DOMAIN-CONTAINING PROTEIN"/>
    <property type="match status" value="1"/>
</dbReference>
<dbReference type="InterPro" id="IPR029062">
    <property type="entry name" value="Class_I_gatase-like"/>
</dbReference>
<evidence type="ECO:0000313" key="4">
    <source>
        <dbReference type="Proteomes" id="UP000002357"/>
    </source>
</evidence>
<protein>
    <submittedName>
        <fullName evidence="3">Putative 4-methyl-5 B-hydroxyethyl-thiazole monophosphate biosynthesis enzyme</fullName>
    </submittedName>
</protein>
<evidence type="ECO:0000256" key="1">
    <source>
        <dbReference type="SAM" id="MobiDB-lite"/>
    </source>
</evidence>
<dbReference type="eggNOG" id="COG0693">
    <property type="taxonomic scope" value="Bacteria"/>
</dbReference>
<dbReference type="InterPro" id="IPR052158">
    <property type="entry name" value="INH-QAR"/>
</dbReference>
<dbReference type="Proteomes" id="UP000002357">
    <property type="component" value="Chromosome"/>
</dbReference>
<feature type="region of interest" description="Disordered" evidence="1">
    <location>
        <begin position="1"/>
        <end position="50"/>
    </location>
</feature>